<proteinExistence type="predicted"/>
<protein>
    <submittedName>
        <fullName evidence="1">Ferredoxin</fullName>
    </submittedName>
</protein>
<gene>
    <name evidence="1" type="ORF">C8D77_1093</name>
</gene>
<dbReference type="GeneID" id="61054415"/>
<organism evidence="1 2">
    <name type="scientific">Rhizobium loti</name>
    <name type="common">Mesorhizobium loti</name>
    <dbReference type="NCBI Taxonomy" id="381"/>
    <lineage>
        <taxon>Bacteria</taxon>
        <taxon>Pseudomonadati</taxon>
        <taxon>Pseudomonadota</taxon>
        <taxon>Alphaproteobacteria</taxon>
        <taxon>Hyphomicrobiales</taxon>
        <taxon>Phyllobacteriaceae</taxon>
        <taxon>Mesorhizobium</taxon>
    </lineage>
</organism>
<comment type="caution">
    <text evidence="1">The sequence shown here is derived from an EMBL/GenBank/DDBJ whole genome shotgun (WGS) entry which is preliminary data.</text>
</comment>
<dbReference type="EMBL" id="QGGH01000009">
    <property type="protein sequence ID" value="PWJ88786.1"/>
    <property type="molecule type" value="Genomic_DNA"/>
</dbReference>
<name>A0A8E2W8P1_RHILI</name>
<accession>A0A8E2W8P1</accession>
<dbReference type="AlphaFoldDB" id="A0A8E2W8P1"/>
<sequence length="231" mass="24592">MIAPAGSVDRIAAALFANGLILRGGFNFALGEAPPTGSSGAPAAAVLLVGQAGAAPWPHFLRWREKQPRTIADPLDSWSREVIGAVAETFGARAVSPSDRPYLPFQQWAMRAEGLRPSPLGILMHQRYGLWHAYRGALLFDDELSVQAAEAAPHLCDSCVEKPCLKSCPVDAYSGQGFAHQSCLAHVRGANGEPCRSSGCLDRNACPYGTAYRYPPEVQAFHMASFAAVAG</sequence>
<evidence type="ECO:0000313" key="2">
    <source>
        <dbReference type="Proteomes" id="UP000245631"/>
    </source>
</evidence>
<dbReference type="Proteomes" id="UP000245631">
    <property type="component" value="Unassembled WGS sequence"/>
</dbReference>
<evidence type="ECO:0000313" key="1">
    <source>
        <dbReference type="EMBL" id="PWJ88786.1"/>
    </source>
</evidence>
<reference evidence="1 2" key="1">
    <citation type="submission" date="2018-05" db="EMBL/GenBank/DDBJ databases">
        <title>Genomic Encyclopedia of Type Strains, Phase IV (KMG-IV): sequencing the most valuable type-strain genomes for metagenomic binning, comparative biology and taxonomic classification.</title>
        <authorList>
            <person name="Goeker M."/>
        </authorList>
    </citation>
    <scope>NUCLEOTIDE SEQUENCE [LARGE SCALE GENOMIC DNA]</scope>
    <source>
        <strain evidence="1 2">DSM 2626</strain>
    </source>
</reference>
<dbReference type="RefSeq" id="WP_109669395.1">
    <property type="nucleotide sequence ID" value="NZ_QGGH01000009.1"/>
</dbReference>